<gene>
    <name evidence="1" type="ORF">R70211_00789</name>
</gene>
<protein>
    <submittedName>
        <fullName evidence="1">Uncharacterized protein</fullName>
    </submittedName>
</protein>
<reference evidence="1" key="1">
    <citation type="submission" date="2021-02" db="EMBL/GenBank/DDBJ databases">
        <authorList>
            <person name="Vanwijnsberghe S."/>
        </authorList>
    </citation>
    <scope>NUCLEOTIDE SEQUENCE</scope>
    <source>
        <strain evidence="1">R-70211</strain>
    </source>
</reference>
<name>A0A9N8MKX9_9BURK</name>
<dbReference type="AlphaFoldDB" id="A0A9N8MKX9"/>
<accession>A0A9N8MKX9</accession>
<dbReference type="EMBL" id="CAJNAS010000002">
    <property type="protein sequence ID" value="CAE6865823.1"/>
    <property type="molecule type" value="Genomic_DNA"/>
</dbReference>
<dbReference type="Proteomes" id="UP000675121">
    <property type="component" value="Unassembled WGS sequence"/>
</dbReference>
<sequence length="82" mass="9003">MPVANFTLVNKNFPGSSDNPPHVKIVDLATGGPIFDDPLPLDIPIQKTVVANDSGEGNVRIWRDQQDPYDLAVDDDHEYSLS</sequence>
<keyword evidence="2" id="KW-1185">Reference proteome</keyword>
<evidence type="ECO:0000313" key="1">
    <source>
        <dbReference type="EMBL" id="CAE6865823.1"/>
    </source>
</evidence>
<evidence type="ECO:0000313" key="2">
    <source>
        <dbReference type="Proteomes" id="UP000675121"/>
    </source>
</evidence>
<comment type="caution">
    <text evidence="1">The sequence shown here is derived from an EMBL/GenBank/DDBJ whole genome shotgun (WGS) entry which is preliminary data.</text>
</comment>
<organism evidence="1 2">
    <name type="scientific">Paraburkholderia domus</name>
    <dbReference type="NCBI Taxonomy" id="2793075"/>
    <lineage>
        <taxon>Bacteria</taxon>
        <taxon>Pseudomonadati</taxon>
        <taxon>Pseudomonadota</taxon>
        <taxon>Betaproteobacteria</taxon>
        <taxon>Burkholderiales</taxon>
        <taxon>Burkholderiaceae</taxon>
        <taxon>Paraburkholderia</taxon>
    </lineage>
</organism>
<proteinExistence type="predicted"/>